<sequence length="252" mass="28567">MAITVAISNQKGGCGKTTTSIELSNNLAVNKIKTLLIDFDPQHSSTNALQVRLQRDTTTAYEFVTQHAEARVKISEYLDFIPSANTLQNITSMNDLSSPEMLREALMNIEHEYDVILIDCPPLITQLTHNCYTAADHLLIPIYPGTFSIEGLAQLKEELVRIRKMYNPDLDILGFFLTNVDKNTNAEKDLINDAAYCEEHLESKRFDTIIYHSTCVNDAQKARKPLAIFRPKAKVTIAYEQLINEIKDRLYI</sequence>
<comment type="caution">
    <text evidence="2">The sequence shown here is derived from an EMBL/GenBank/DDBJ whole genome shotgun (WGS) entry which is preliminary data.</text>
</comment>
<proteinExistence type="predicted"/>
<keyword evidence="3" id="KW-1185">Reference proteome</keyword>
<dbReference type="InterPro" id="IPR050678">
    <property type="entry name" value="DNA_Partitioning_ATPase"/>
</dbReference>
<organism evidence="2 3">
    <name type="scientific">Breznakia pachnodae</name>
    <dbReference type="NCBI Taxonomy" id="265178"/>
    <lineage>
        <taxon>Bacteria</taxon>
        <taxon>Bacillati</taxon>
        <taxon>Bacillota</taxon>
        <taxon>Erysipelotrichia</taxon>
        <taxon>Erysipelotrichales</taxon>
        <taxon>Erysipelotrichaceae</taxon>
        <taxon>Breznakia</taxon>
    </lineage>
</organism>
<feature type="domain" description="AAA" evidence="1">
    <location>
        <begin position="4"/>
        <end position="172"/>
    </location>
</feature>
<dbReference type="CDD" id="cd02042">
    <property type="entry name" value="ParAB_family"/>
    <property type="match status" value="1"/>
</dbReference>
<gene>
    <name evidence="2" type="ORF">J2S15_003304</name>
</gene>
<dbReference type="InterPro" id="IPR025669">
    <property type="entry name" value="AAA_dom"/>
</dbReference>
<accession>A0ABU0E6W7</accession>
<dbReference type="SUPFAM" id="SSF52540">
    <property type="entry name" value="P-loop containing nucleoside triphosphate hydrolases"/>
    <property type="match status" value="1"/>
</dbReference>
<dbReference type="Pfam" id="PF13614">
    <property type="entry name" value="AAA_31"/>
    <property type="match status" value="1"/>
</dbReference>
<reference evidence="2 3" key="1">
    <citation type="submission" date="2023-07" db="EMBL/GenBank/DDBJ databases">
        <title>Genomic Encyclopedia of Type Strains, Phase IV (KMG-IV): sequencing the most valuable type-strain genomes for metagenomic binning, comparative biology and taxonomic classification.</title>
        <authorList>
            <person name="Goeker M."/>
        </authorList>
    </citation>
    <scope>NUCLEOTIDE SEQUENCE [LARGE SCALE GENOMIC DNA]</scope>
    <source>
        <strain evidence="2 3">DSM 16784</strain>
    </source>
</reference>
<evidence type="ECO:0000313" key="3">
    <source>
        <dbReference type="Proteomes" id="UP001230220"/>
    </source>
</evidence>
<evidence type="ECO:0000259" key="1">
    <source>
        <dbReference type="Pfam" id="PF13614"/>
    </source>
</evidence>
<evidence type="ECO:0000313" key="2">
    <source>
        <dbReference type="EMBL" id="MDQ0362550.1"/>
    </source>
</evidence>
<dbReference type="RefSeq" id="WP_307410270.1">
    <property type="nucleotide sequence ID" value="NZ_JAUSUR010000007.1"/>
</dbReference>
<protein>
    <submittedName>
        <fullName evidence="2">Chromosome partitioning protein</fullName>
    </submittedName>
</protein>
<dbReference type="Proteomes" id="UP001230220">
    <property type="component" value="Unassembled WGS sequence"/>
</dbReference>
<dbReference type="Gene3D" id="3.40.50.300">
    <property type="entry name" value="P-loop containing nucleotide triphosphate hydrolases"/>
    <property type="match status" value="1"/>
</dbReference>
<dbReference type="EMBL" id="JAUSUR010000007">
    <property type="protein sequence ID" value="MDQ0362550.1"/>
    <property type="molecule type" value="Genomic_DNA"/>
</dbReference>
<dbReference type="PANTHER" id="PTHR13696">
    <property type="entry name" value="P-LOOP CONTAINING NUCLEOSIDE TRIPHOSPHATE HYDROLASE"/>
    <property type="match status" value="1"/>
</dbReference>
<dbReference type="InterPro" id="IPR027417">
    <property type="entry name" value="P-loop_NTPase"/>
</dbReference>
<name>A0ABU0E6W7_9FIRM</name>
<dbReference type="PANTHER" id="PTHR13696:SF52">
    <property type="entry name" value="PARA FAMILY PROTEIN CT_582"/>
    <property type="match status" value="1"/>
</dbReference>